<dbReference type="Gene3D" id="3.40.525.10">
    <property type="entry name" value="CRAL-TRIO lipid binding domain"/>
    <property type="match status" value="1"/>
</dbReference>
<protein>
    <recommendedName>
        <fullName evidence="2">CRAL-TRIO domain-containing protein</fullName>
    </recommendedName>
</protein>
<dbReference type="PANTHER" id="PTHR10174">
    <property type="entry name" value="ALPHA-TOCOPHEROL TRANSFER PROTEIN-RELATED"/>
    <property type="match status" value="1"/>
</dbReference>
<dbReference type="PROSITE" id="PS50191">
    <property type="entry name" value="CRAL_TRIO"/>
    <property type="match status" value="1"/>
</dbReference>
<feature type="region of interest" description="Disordered" evidence="1">
    <location>
        <begin position="279"/>
        <end position="298"/>
    </location>
</feature>
<dbReference type="InterPro" id="IPR036865">
    <property type="entry name" value="CRAL-TRIO_dom_sf"/>
</dbReference>
<organism evidence="3 4">
    <name type="scientific">Nezara viridula</name>
    <name type="common">Southern green stink bug</name>
    <name type="synonym">Cimex viridulus</name>
    <dbReference type="NCBI Taxonomy" id="85310"/>
    <lineage>
        <taxon>Eukaryota</taxon>
        <taxon>Metazoa</taxon>
        <taxon>Ecdysozoa</taxon>
        <taxon>Arthropoda</taxon>
        <taxon>Hexapoda</taxon>
        <taxon>Insecta</taxon>
        <taxon>Pterygota</taxon>
        <taxon>Neoptera</taxon>
        <taxon>Paraneoptera</taxon>
        <taxon>Hemiptera</taxon>
        <taxon>Heteroptera</taxon>
        <taxon>Panheteroptera</taxon>
        <taxon>Pentatomomorpha</taxon>
        <taxon>Pentatomoidea</taxon>
        <taxon>Pentatomidae</taxon>
        <taxon>Pentatominae</taxon>
        <taxon>Nezara</taxon>
    </lineage>
</organism>
<dbReference type="Pfam" id="PF00650">
    <property type="entry name" value="CRAL_TRIO"/>
    <property type="match status" value="1"/>
</dbReference>
<proteinExistence type="predicted"/>
<evidence type="ECO:0000313" key="4">
    <source>
        <dbReference type="Proteomes" id="UP001152798"/>
    </source>
</evidence>
<dbReference type="Proteomes" id="UP001152798">
    <property type="component" value="Chromosome 7"/>
</dbReference>
<sequence>MTESCFCGAKFEIIKRHYGLSEEDFTKHVQKLYEWLITQPHLPHDVDYITLQKFVVNAKFLQDKAEKKLDAYFTVRRLVPYVFSNRDPFCPEIKQCNACIYLGFLPGLTKSGARCIIIRLRDTNPENFNFISFLRRWYFLMDIWLREDNFVHKINIIVDSAESTVRHMVKISPKKVKESSVCYQNVYPIGLESVVFLNACPLVKVVLEKVLKPMLKEKISRKFFVYADSEANFIKGMTKSMLPKEYGGDGPTLEELNDRWIAEMNRNREWLMGQGSILPDETKRKKDDTSGSSGCILM</sequence>
<name>A0A9P0HSP0_NEZVI</name>
<feature type="compositionally biased region" description="Basic and acidic residues" evidence="1">
    <location>
        <begin position="280"/>
        <end position="289"/>
    </location>
</feature>
<feature type="domain" description="CRAL-TRIO" evidence="2">
    <location>
        <begin position="156"/>
        <end position="254"/>
    </location>
</feature>
<evidence type="ECO:0000256" key="1">
    <source>
        <dbReference type="SAM" id="MobiDB-lite"/>
    </source>
</evidence>
<evidence type="ECO:0000259" key="2">
    <source>
        <dbReference type="PROSITE" id="PS50191"/>
    </source>
</evidence>
<dbReference type="InterPro" id="IPR001251">
    <property type="entry name" value="CRAL-TRIO_dom"/>
</dbReference>
<dbReference type="OrthoDB" id="6610030at2759"/>
<dbReference type="SUPFAM" id="SSF46938">
    <property type="entry name" value="CRAL/TRIO N-terminal domain"/>
    <property type="match status" value="1"/>
</dbReference>
<evidence type="ECO:0000313" key="3">
    <source>
        <dbReference type="EMBL" id="CAH1407119.1"/>
    </source>
</evidence>
<dbReference type="CDD" id="cd00170">
    <property type="entry name" value="SEC14"/>
    <property type="match status" value="1"/>
</dbReference>
<dbReference type="GO" id="GO:0016020">
    <property type="term" value="C:membrane"/>
    <property type="evidence" value="ECO:0007669"/>
    <property type="project" value="TreeGrafter"/>
</dbReference>
<gene>
    <name evidence="3" type="ORF">NEZAVI_LOCUS14917</name>
</gene>
<dbReference type="PANTHER" id="PTHR10174:SF224">
    <property type="entry name" value="RETINOL-BINDING PROTEIN PINTA"/>
    <property type="match status" value="1"/>
</dbReference>
<keyword evidence="4" id="KW-1185">Reference proteome</keyword>
<dbReference type="InterPro" id="IPR036273">
    <property type="entry name" value="CRAL/TRIO_N_dom_sf"/>
</dbReference>
<dbReference type="EMBL" id="OV725083">
    <property type="protein sequence ID" value="CAH1407119.1"/>
    <property type="molecule type" value="Genomic_DNA"/>
</dbReference>
<dbReference type="AlphaFoldDB" id="A0A9P0HSP0"/>
<reference evidence="3" key="1">
    <citation type="submission" date="2022-01" db="EMBL/GenBank/DDBJ databases">
        <authorList>
            <person name="King R."/>
        </authorList>
    </citation>
    <scope>NUCLEOTIDE SEQUENCE</scope>
</reference>
<dbReference type="SUPFAM" id="SSF52087">
    <property type="entry name" value="CRAL/TRIO domain"/>
    <property type="match status" value="1"/>
</dbReference>
<dbReference type="GO" id="GO:1902936">
    <property type="term" value="F:phosphatidylinositol bisphosphate binding"/>
    <property type="evidence" value="ECO:0007669"/>
    <property type="project" value="TreeGrafter"/>
</dbReference>
<accession>A0A9P0HSP0</accession>